<evidence type="ECO:0000256" key="4">
    <source>
        <dbReference type="PIRSR" id="PIRSR602401-1"/>
    </source>
</evidence>
<evidence type="ECO:0000256" key="6">
    <source>
        <dbReference type="SAM" id="Phobius"/>
    </source>
</evidence>
<reference evidence="7 8" key="1">
    <citation type="submission" date="2020-12" db="EMBL/GenBank/DDBJ databases">
        <title>Metabolic potential, ecology and presence of endohyphal bacteria is reflected in genomic diversity of Mucoromycotina.</title>
        <authorList>
            <person name="Muszewska A."/>
            <person name="Okrasinska A."/>
            <person name="Steczkiewicz K."/>
            <person name="Drgas O."/>
            <person name="Orlowska M."/>
            <person name="Perlinska-Lenart U."/>
            <person name="Aleksandrzak-Piekarczyk T."/>
            <person name="Szatraj K."/>
            <person name="Zielenkiewicz U."/>
            <person name="Pilsyk S."/>
            <person name="Malc E."/>
            <person name="Mieczkowski P."/>
            <person name="Kruszewska J.S."/>
            <person name="Biernat P."/>
            <person name="Pawlowska J."/>
        </authorList>
    </citation>
    <scope>NUCLEOTIDE SEQUENCE [LARGE SCALE GENOMIC DNA]</scope>
    <source>
        <strain evidence="7 8">CBS 142.35</strain>
    </source>
</reference>
<feature type="non-terminal residue" evidence="7">
    <location>
        <position position="1"/>
    </location>
</feature>
<keyword evidence="6" id="KW-0472">Membrane</keyword>
<keyword evidence="6" id="KW-1133">Transmembrane helix</keyword>
<evidence type="ECO:0008006" key="9">
    <source>
        <dbReference type="Google" id="ProtNLM"/>
    </source>
</evidence>
<dbReference type="GO" id="GO:0020037">
    <property type="term" value="F:heme binding"/>
    <property type="evidence" value="ECO:0007669"/>
    <property type="project" value="InterPro"/>
</dbReference>
<sequence>FKREHLASIVAVTATASALLLYWIRSNKDDPFDAFVRPRGRVPYLVSIIFIISLFILILGHLLCFDKLPGLKFHDWHKQYGSVLRADMGVQKWILVSDPEIVQTLLATHGAIASDRPFQLFGAKYYALGKRGIILADHTKKWKILRTQALSLLSPKMVAQFSSILDRENTELINELISSCAEEGQGVNPLPLLQRTSLNYILQTGFGTRTTSFSDPLLHQILEFVEEGLTIGGPHNDIGGFLPVLKFLDVILRRDKMFSKWIKEKRDPVISTLLNRAYSTDQDNMFKRLHDQQQNLELDDEDILVTAGDIVLGGTDTSSIALSWIFAILLHHPDVVQKIQEEIDVFIQKNNRRPMFADRADFPYIISVQKESLRYKPLGHFTFFHVLEKDIYCKGYLFPKGANILPTILTMHYNPELFPEPEIFKPERFLNNTRTMQSCTNGKLEGRDTFVFGWGRRACPGIHLAEVQMFNIMTRVFADCDIKLPAGEDLPNLEAYRDGGVAVLPPLFKARFVPRPNRPTF</sequence>
<dbReference type="InterPro" id="IPR017972">
    <property type="entry name" value="Cyt_P450_CS"/>
</dbReference>
<keyword evidence="3 4" id="KW-0408">Iron</keyword>
<evidence type="ECO:0000256" key="3">
    <source>
        <dbReference type="ARBA" id="ARBA00023004"/>
    </source>
</evidence>
<dbReference type="EMBL" id="JAEPRB010000007">
    <property type="protein sequence ID" value="KAG2227490.1"/>
    <property type="molecule type" value="Genomic_DNA"/>
</dbReference>
<evidence type="ECO:0000256" key="2">
    <source>
        <dbReference type="ARBA" id="ARBA00023002"/>
    </source>
</evidence>
<dbReference type="InterPro" id="IPR036396">
    <property type="entry name" value="Cyt_P450_sf"/>
</dbReference>
<keyword evidence="8" id="KW-1185">Reference proteome</keyword>
<keyword evidence="2 5" id="KW-0560">Oxidoreductase</keyword>
<name>A0A8H7SFB3_9FUNG</name>
<dbReference type="PANTHER" id="PTHR46300">
    <property type="entry name" value="P450, PUTATIVE (EUROFUNG)-RELATED-RELATED"/>
    <property type="match status" value="1"/>
</dbReference>
<dbReference type="GO" id="GO:0016705">
    <property type="term" value="F:oxidoreductase activity, acting on paired donors, with incorporation or reduction of molecular oxygen"/>
    <property type="evidence" value="ECO:0007669"/>
    <property type="project" value="InterPro"/>
</dbReference>
<proteinExistence type="inferred from homology"/>
<evidence type="ECO:0000313" key="7">
    <source>
        <dbReference type="EMBL" id="KAG2227490.1"/>
    </source>
</evidence>
<dbReference type="Proteomes" id="UP000646827">
    <property type="component" value="Unassembled WGS sequence"/>
</dbReference>
<organism evidence="7 8">
    <name type="scientific">Circinella minor</name>
    <dbReference type="NCBI Taxonomy" id="1195481"/>
    <lineage>
        <taxon>Eukaryota</taxon>
        <taxon>Fungi</taxon>
        <taxon>Fungi incertae sedis</taxon>
        <taxon>Mucoromycota</taxon>
        <taxon>Mucoromycotina</taxon>
        <taxon>Mucoromycetes</taxon>
        <taxon>Mucorales</taxon>
        <taxon>Lichtheimiaceae</taxon>
        <taxon>Circinella</taxon>
    </lineage>
</organism>
<feature type="transmembrane region" description="Helical" evidence="6">
    <location>
        <begin position="44"/>
        <end position="63"/>
    </location>
</feature>
<dbReference type="Pfam" id="PF00067">
    <property type="entry name" value="p450"/>
    <property type="match status" value="1"/>
</dbReference>
<evidence type="ECO:0000256" key="1">
    <source>
        <dbReference type="ARBA" id="ARBA00022723"/>
    </source>
</evidence>
<feature type="binding site" description="axial binding residue" evidence="4">
    <location>
        <position position="459"/>
    </location>
    <ligand>
        <name>heme</name>
        <dbReference type="ChEBI" id="CHEBI:30413"/>
    </ligand>
    <ligandPart>
        <name>Fe</name>
        <dbReference type="ChEBI" id="CHEBI:18248"/>
    </ligandPart>
</feature>
<dbReference type="InterPro" id="IPR050364">
    <property type="entry name" value="Cytochrome_P450_fung"/>
</dbReference>
<keyword evidence="4 5" id="KW-0349">Heme</keyword>
<dbReference type="InterPro" id="IPR001128">
    <property type="entry name" value="Cyt_P450"/>
</dbReference>
<keyword evidence="1 4" id="KW-0479">Metal-binding</keyword>
<dbReference type="GO" id="GO:0005506">
    <property type="term" value="F:iron ion binding"/>
    <property type="evidence" value="ECO:0007669"/>
    <property type="project" value="InterPro"/>
</dbReference>
<accession>A0A8H7SFB3</accession>
<comment type="cofactor">
    <cofactor evidence="4">
        <name>heme</name>
        <dbReference type="ChEBI" id="CHEBI:30413"/>
    </cofactor>
</comment>
<dbReference type="OrthoDB" id="3934656at2759"/>
<gene>
    <name evidence="7" type="ORF">INT45_007516</name>
</gene>
<dbReference type="PRINTS" id="PR00385">
    <property type="entry name" value="P450"/>
</dbReference>
<feature type="transmembrane region" description="Helical" evidence="6">
    <location>
        <begin position="6"/>
        <end position="24"/>
    </location>
</feature>
<comment type="caution">
    <text evidence="7">The sequence shown here is derived from an EMBL/GenBank/DDBJ whole genome shotgun (WGS) entry which is preliminary data.</text>
</comment>
<dbReference type="SUPFAM" id="SSF48264">
    <property type="entry name" value="Cytochrome P450"/>
    <property type="match status" value="1"/>
</dbReference>
<dbReference type="GO" id="GO:0004497">
    <property type="term" value="F:monooxygenase activity"/>
    <property type="evidence" value="ECO:0007669"/>
    <property type="project" value="UniProtKB-KW"/>
</dbReference>
<keyword evidence="5" id="KW-0503">Monooxygenase</keyword>
<evidence type="ECO:0000313" key="8">
    <source>
        <dbReference type="Proteomes" id="UP000646827"/>
    </source>
</evidence>
<protein>
    <recommendedName>
        <fullName evidence="9">Cytochrome P450</fullName>
    </recommendedName>
</protein>
<evidence type="ECO:0000256" key="5">
    <source>
        <dbReference type="RuleBase" id="RU000461"/>
    </source>
</evidence>
<dbReference type="AlphaFoldDB" id="A0A8H7SFB3"/>
<dbReference type="PANTHER" id="PTHR46300:SF11">
    <property type="entry name" value="OXIDOREDUCTASE, PUTATIVE-RELATED"/>
    <property type="match status" value="1"/>
</dbReference>
<dbReference type="InterPro" id="IPR002401">
    <property type="entry name" value="Cyt_P450_E_grp-I"/>
</dbReference>
<keyword evidence="6" id="KW-0812">Transmembrane</keyword>
<comment type="similarity">
    <text evidence="5">Belongs to the cytochrome P450 family.</text>
</comment>
<dbReference type="PRINTS" id="PR00463">
    <property type="entry name" value="EP450I"/>
</dbReference>
<dbReference type="PROSITE" id="PS00086">
    <property type="entry name" value="CYTOCHROME_P450"/>
    <property type="match status" value="1"/>
</dbReference>
<dbReference type="Gene3D" id="1.10.630.10">
    <property type="entry name" value="Cytochrome P450"/>
    <property type="match status" value="1"/>
</dbReference>